<feature type="region of interest" description="Disordered" evidence="3">
    <location>
        <begin position="353"/>
        <end position="415"/>
    </location>
</feature>
<feature type="compositionally biased region" description="Basic and acidic residues" evidence="3">
    <location>
        <begin position="1160"/>
        <end position="1182"/>
    </location>
</feature>
<keyword evidence="4" id="KW-1133">Transmembrane helix</keyword>
<dbReference type="PANTHER" id="PTHR45830:SF15">
    <property type="entry name" value="SERPENTINE RECEPTOR, CLASS I"/>
    <property type="match status" value="1"/>
</dbReference>
<feature type="transmembrane region" description="Helical" evidence="4">
    <location>
        <begin position="12"/>
        <end position="35"/>
    </location>
</feature>
<dbReference type="InterPro" id="IPR036612">
    <property type="entry name" value="KH_dom_type_1_sf"/>
</dbReference>
<dbReference type="InParanoid" id="E3LHT8"/>
<dbReference type="CDD" id="cd00105">
    <property type="entry name" value="KH-I"/>
    <property type="match status" value="1"/>
</dbReference>
<keyword evidence="4" id="KW-0812">Transmembrane</keyword>
<feature type="transmembrane region" description="Helical" evidence="4">
    <location>
        <begin position="193"/>
        <end position="219"/>
    </location>
</feature>
<evidence type="ECO:0000313" key="6">
    <source>
        <dbReference type="EMBL" id="EFO95552.1"/>
    </source>
</evidence>
<dbReference type="eggNOG" id="KOG2208">
    <property type="taxonomic scope" value="Eukaryota"/>
</dbReference>
<sequence>MTYNIDFSEPHWLIASYHSVGVISFFLNSLGIYLLAFQCKKLGNFRFYLVTYQSICFLTDIHLTLLMQPVPLFPFLSAYATGLLADWFGVSLHYNALIAYSIIGLQFEFLLMSFIQKHQAIGKILKTHILPKFSFLIFYIFCLITPLLVTLGINDIHDQKEKQLRYIAMFHPEYLQNFQQLSHFDFYIKNSTYVFMAAVVIIFLSLICIMLALIIMDIFRLMRALKLRISPGTFEKHKDAIRSLVVQITTTIFCVSPTLLIVGSIVLELRNAQFLGSICLVLFSAHSSINIISLFLFFPPFRKYASEYIPLNNNTEIITSDRQIFKNMDRDVEIDSFDDDCVIIEKPAPKTPEYIQLDSDDDIPEANSKDHPDQTSSISTSNLSKMESKMNSRRNGDPLYYVDPFPSEEEETPNMCNFPTSYLQRRFREHEELVKRLTEKNRLKHARLDAMEKLQAAEAANKEYEMSSSTSSQLYESWSPSYSQSPDQTQQQKEVNEHSTVRSFSPREDAMASKRIEKSRHEAPVLESQEQLHHRQQSSGSASFYGIKTNRDDVFDIREESSKVKTLQQFLASNKSRLPIGSRQSNAEITEDEQCDEEIRIVFDRNLHLRENGKDTAFGKSPQPTLHIQQHAVRESEISEGHKKYRDRHASEVVYRRDSVKSTDSHSTRYRHDSRRRDVEYQRHSQDSESSRTGRRGERRLQEDHSRYSSHNNRDRGSGFRRTSEENHRLDGNRRARSPPIESTSQRPSVSELCRQFEGIRAGKRGIEEDDENSTQPLPKRCLTELTEEQRELLIANGIPDLREIEAGTASYIKSDISVLSAKEIEELARLRAITEHARSQRGTHPIPLNCTGYVDKYLDEITRRSGCRKMRIGRTKYSNRYRYVHIRGEAETIENARRELDEMCLEKLEDEYEYNVKHHRTNSYVYYCHYIPEKCIAKMRTQQEYREACRRAALNGVQLSHQMHPSTEEDNPPMEMRGLACAIRRAKEDLNEHIQEILDQKTVFVPIPTDNYVIGALIGTKGSVIRDIEMETKALVFINKEMGVAEIEGGEKSIEKAKKRIERIIEEQQKLKKITREMEISTDFIRDVIGRQGLVIQRIRSISGAGIFIPRVSMTERVIVTITGTEEQIERAQMEIGLILDQINHNYRGRSPSSSQHSPDSHRSNRNIKRERIDVEQEQSYHRQHRHRHRY</sequence>
<feature type="compositionally biased region" description="Basic and acidic residues" evidence="3">
    <location>
        <begin position="632"/>
        <end position="734"/>
    </location>
</feature>
<gene>
    <name evidence="6" type="ORF">CRE_09257</name>
</gene>
<accession>E3LHT8</accession>
<feature type="domain" description="K Homology" evidence="5">
    <location>
        <begin position="1073"/>
        <end position="1142"/>
    </location>
</feature>
<feature type="compositionally biased region" description="Basic and acidic residues" evidence="3">
    <location>
        <begin position="386"/>
        <end position="396"/>
    </location>
</feature>
<dbReference type="Pfam" id="PF00013">
    <property type="entry name" value="KH_1"/>
    <property type="match status" value="2"/>
</dbReference>
<evidence type="ECO:0000256" key="3">
    <source>
        <dbReference type="SAM" id="MobiDB-lite"/>
    </source>
</evidence>
<dbReference type="PANTHER" id="PTHR45830">
    <property type="entry name" value="SERPENTINE RECEPTOR, CLASS I"/>
    <property type="match status" value="1"/>
</dbReference>
<evidence type="ECO:0000256" key="4">
    <source>
        <dbReference type="SAM" id="Phobius"/>
    </source>
</evidence>
<dbReference type="PROSITE" id="PS50084">
    <property type="entry name" value="KH_TYPE_1"/>
    <property type="match status" value="2"/>
</dbReference>
<feature type="transmembrane region" description="Helical" evidence="4">
    <location>
        <begin position="240"/>
        <end position="262"/>
    </location>
</feature>
<dbReference type="SUPFAM" id="SSF54791">
    <property type="entry name" value="Eukaryotic type KH-domain (KH-domain type I)"/>
    <property type="match status" value="2"/>
</dbReference>
<evidence type="ECO:0000256" key="2">
    <source>
        <dbReference type="SAM" id="Coils"/>
    </source>
</evidence>
<proteinExistence type="predicted"/>
<dbReference type="Proteomes" id="UP000008281">
    <property type="component" value="Unassembled WGS sequence"/>
</dbReference>
<dbReference type="Gene3D" id="3.30.1370.10">
    <property type="entry name" value="K Homology domain, type 1"/>
    <property type="match status" value="2"/>
</dbReference>
<dbReference type="AlphaFoldDB" id="E3LHT8"/>
<dbReference type="HOGENOM" id="CLU_271716_0_0_1"/>
<reference evidence="6" key="1">
    <citation type="submission" date="2007-07" db="EMBL/GenBank/DDBJ databases">
        <title>PCAP assembly of the Caenorhabditis remanei genome.</title>
        <authorList>
            <consortium name="The Caenorhabditis remanei Sequencing Consortium"/>
            <person name="Wilson R.K."/>
        </authorList>
    </citation>
    <scope>NUCLEOTIDE SEQUENCE [LARGE SCALE GENOMIC DNA]</scope>
    <source>
        <strain evidence="6">PB4641</strain>
    </source>
</reference>
<dbReference type="EMBL" id="DS268409">
    <property type="protein sequence ID" value="EFO95552.1"/>
    <property type="molecule type" value="Genomic_DNA"/>
</dbReference>
<feature type="transmembrane region" description="Helical" evidence="4">
    <location>
        <begin position="87"/>
        <end position="112"/>
    </location>
</feature>
<keyword evidence="4" id="KW-0472">Membrane</keyword>
<organism evidence="7">
    <name type="scientific">Caenorhabditis remanei</name>
    <name type="common">Caenorhabditis vulgaris</name>
    <dbReference type="NCBI Taxonomy" id="31234"/>
    <lineage>
        <taxon>Eukaryota</taxon>
        <taxon>Metazoa</taxon>
        <taxon>Ecdysozoa</taxon>
        <taxon>Nematoda</taxon>
        <taxon>Chromadorea</taxon>
        <taxon>Rhabditida</taxon>
        <taxon>Rhabditina</taxon>
        <taxon>Rhabditomorpha</taxon>
        <taxon>Rhabditoidea</taxon>
        <taxon>Rhabditidae</taxon>
        <taxon>Peloderinae</taxon>
        <taxon>Caenorhabditis</taxon>
    </lineage>
</organism>
<feature type="domain" description="K Homology" evidence="5">
    <location>
        <begin position="1000"/>
        <end position="1067"/>
    </location>
</feature>
<dbReference type="SUPFAM" id="SSF81321">
    <property type="entry name" value="Family A G protein-coupled receptor-like"/>
    <property type="match status" value="1"/>
</dbReference>
<dbReference type="InterPro" id="IPR004087">
    <property type="entry name" value="KH_dom"/>
</dbReference>
<dbReference type="Pfam" id="PF10327">
    <property type="entry name" value="7TM_GPCR_Sri"/>
    <property type="match status" value="1"/>
</dbReference>
<feature type="transmembrane region" description="Helical" evidence="4">
    <location>
        <begin position="133"/>
        <end position="153"/>
    </location>
</feature>
<evidence type="ECO:0000256" key="1">
    <source>
        <dbReference type="PROSITE-ProRule" id="PRU00117"/>
    </source>
</evidence>
<dbReference type="InterPro" id="IPR019429">
    <property type="entry name" value="7TM_GPCR_serpentine_rcpt_Sri"/>
</dbReference>
<keyword evidence="7" id="KW-1185">Reference proteome</keyword>
<evidence type="ECO:0000259" key="5">
    <source>
        <dbReference type="SMART" id="SM00322"/>
    </source>
</evidence>
<dbReference type="InterPro" id="IPR004088">
    <property type="entry name" value="KH_dom_type_1"/>
</dbReference>
<feature type="compositionally biased region" description="Polar residues" evidence="3">
    <location>
        <begin position="466"/>
        <end position="493"/>
    </location>
</feature>
<dbReference type="GO" id="GO:0003723">
    <property type="term" value="F:RNA binding"/>
    <property type="evidence" value="ECO:0007669"/>
    <property type="project" value="UniProtKB-UniRule"/>
</dbReference>
<feature type="region of interest" description="Disordered" evidence="3">
    <location>
        <begin position="1147"/>
        <end position="1192"/>
    </location>
</feature>
<dbReference type="CDD" id="cd02393">
    <property type="entry name" value="KH-I_PNPase"/>
    <property type="match status" value="1"/>
</dbReference>
<feature type="compositionally biased region" description="Basic and acidic residues" evidence="3">
    <location>
        <begin position="494"/>
        <end position="524"/>
    </location>
</feature>
<feature type="region of interest" description="Disordered" evidence="3">
    <location>
        <begin position="613"/>
        <end position="753"/>
    </location>
</feature>
<keyword evidence="2" id="KW-0175">Coiled coil</keyword>
<dbReference type="STRING" id="31234.E3LHT8"/>
<keyword evidence="1" id="KW-0694">RNA-binding</keyword>
<evidence type="ECO:0000313" key="7">
    <source>
        <dbReference type="Proteomes" id="UP000008281"/>
    </source>
</evidence>
<feature type="region of interest" description="Disordered" evidence="3">
    <location>
        <begin position="462"/>
        <end position="545"/>
    </location>
</feature>
<feature type="transmembrane region" description="Helical" evidence="4">
    <location>
        <begin position="274"/>
        <end position="298"/>
    </location>
</feature>
<feature type="transmembrane region" description="Helical" evidence="4">
    <location>
        <begin position="47"/>
        <end position="67"/>
    </location>
</feature>
<feature type="compositionally biased region" description="Polar residues" evidence="3">
    <location>
        <begin position="374"/>
        <end position="385"/>
    </location>
</feature>
<feature type="compositionally biased region" description="Basic residues" evidence="3">
    <location>
        <begin position="1183"/>
        <end position="1192"/>
    </location>
</feature>
<protein>
    <recommendedName>
        <fullName evidence="5">K Homology domain-containing protein</fullName>
    </recommendedName>
</protein>
<feature type="coiled-coil region" evidence="2">
    <location>
        <begin position="1048"/>
        <end position="1075"/>
    </location>
</feature>
<name>E3LHT8_CAERE</name>
<dbReference type="SMART" id="SM00322">
    <property type="entry name" value="KH"/>
    <property type="match status" value="2"/>
</dbReference>